<evidence type="ECO:0000313" key="2">
    <source>
        <dbReference type="Proteomes" id="UP001596060"/>
    </source>
</evidence>
<organism evidence="1 2">
    <name type="scientific">Bosea massiliensis</name>
    <dbReference type="NCBI Taxonomy" id="151419"/>
    <lineage>
        <taxon>Bacteria</taxon>
        <taxon>Pseudomonadati</taxon>
        <taxon>Pseudomonadota</taxon>
        <taxon>Alphaproteobacteria</taxon>
        <taxon>Hyphomicrobiales</taxon>
        <taxon>Boseaceae</taxon>
        <taxon>Bosea</taxon>
    </lineage>
</organism>
<dbReference type="Proteomes" id="UP001596060">
    <property type="component" value="Unassembled WGS sequence"/>
</dbReference>
<comment type="caution">
    <text evidence="1">The sequence shown here is derived from an EMBL/GenBank/DDBJ whole genome shotgun (WGS) entry which is preliminary data.</text>
</comment>
<keyword evidence="2" id="KW-1185">Reference proteome</keyword>
<dbReference type="PROSITE" id="PS51257">
    <property type="entry name" value="PROKAR_LIPOPROTEIN"/>
    <property type="match status" value="1"/>
</dbReference>
<name>A0ABW0P125_9HYPH</name>
<evidence type="ECO:0008006" key="3">
    <source>
        <dbReference type="Google" id="ProtNLM"/>
    </source>
</evidence>
<dbReference type="EMBL" id="JBHSLU010000037">
    <property type="protein sequence ID" value="MFC5506200.1"/>
    <property type="molecule type" value="Genomic_DNA"/>
</dbReference>
<accession>A0ABW0P125</accession>
<sequence>MPRIFAIAATAAMLAGCAGDHQSITTTSPGKCFYDSNRNQQVCSNALAYEGEAASERRAYRYPIGHPWIPFTSYVFGDSSRKSTAYKYGYDARFESGFRSPTRFDTTLSRGDRQ</sequence>
<evidence type="ECO:0000313" key="1">
    <source>
        <dbReference type="EMBL" id="MFC5506200.1"/>
    </source>
</evidence>
<gene>
    <name evidence="1" type="ORF">ACFPN9_13130</name>
</gene>
<proteinExistence type="predicted"/>
<dbReference type="RefSeq" id="WP_377817169.1">
    <property type="nucleotide sequence ID" value="NZ_JBHSLU010000037.1"/>
</dbReference>
<protein>
    <recommendedName>
        <fullName evidence="3">Lipoprotein</fullName>
    </recommendedName>
</protein>
<reference evidence="2" key="1">
    <citation type="journal article" date="2019" name="Int. J. Syst. Evol. Microbiol.">
        <title>The Global Catalogue of Microorganisms (GCM) 10K type strain sequencing project: providing services to taxonomists for standard genome sequencing and annotation.</title>
        <authorList>
            <consortium name="The Broad Institute Genomics Platform"/>
            <consortium name="The Broad Institute Genome Sequencing Center for Infectious Disease"/>
            <person name="Wu L."/>
            <person name="Ma J."/>
        </authorList>
    </citation>
    <scope>NUCLEOTIDE SEQUENCE [LARGE SCALE GENOMIC DNA]</scope>
    <source>
        <strain evidence="2">CCUG 43117</strain>
    </source>
</reference>